<dbReference type="EMBL" id="JACBAF010002115">
    <property type="protein sequence ID" value="KAF7167301.1"/>
    <property type="molecule type" value="Genomic_DNA"/>
</dbReference>
<dbReference type="Pfam" id="PF04828">
    <property type="entry name" value="GFA"/>
    <property type="match status" value="1"/>
</dbReference>
<dbReference type="Gene3D" id="3.90.1590.10">
    <property type="entry name" value="glutathione-dependent formaldehyde- activating enzyme (gfa)"/>
    <property type="match status" value="1"/>
</dbReference>
<sequence length="634" mass="71440">MSGAEVAGIVLAVLPLVVNQLDSYARGLETIKGLRRYRWELEGYSSTLSAQYAIFLNTLEIFLQDVVDDHDERSELISNPEGPGWKDAQFQKRLTENLGRDYNAFTGTVATLCSLLKEVSNRLGRHTPDYSKAASIKSLGSMKFRKILSKAIYEDILNKIDKANQILKTLIDQSHQLDQARRGPARWKKGLKRHRDSRRHARALYDILVEGQGWKCPCRNNHTVCFRLDANTIHGSGNADHPEKKTRFLIMLSSANKAQQSHTHNQWHEIELQPELIEQTVPVNLKETSTSTSDGKRKVQFAAMSSTTICVESMHKAPNKPGPIGDLCSTLGSVDMTDPHVRQEFIGYILDQSRDVRYNMRLLRSIEQDIKLHSLHEILAGSPSSLTAPVQGSDELSRRDRLYLAAVLACGVLQLHGTWLKQQWGTEDVLFAENPQHGYTMFDHPYLVWQVIGPSRTHWDNRVLSEYTASGGHRIQNEILLPLAVALIELSLGKTISALYRPEDEDPSESQLHFNTAIRAVCHCLTCRKFSSGASVNLLVPQDHFHLVKGAAKEYNETHESGMHMTLHFCEACGCLLYKTADRPEFEGNVILLAGTLDDPRAFDDAKPHAELYVKDRASWYPALDDVKQLQEFA</sequence>
<evidence type="ECO:0000256" key="3">
    <source>
        <dbReference type="ARBA" id="ARBA00022833"/>
    </source>
</evidence>
<evidence type="ECO:0000256" key="4">
    <source>
        <dbReference type="SAM" id="SignalP"/>
    </source>
</evidence>
<dbReference type="Proteomes" id="UP000630445">
    <property type="component" value="Unassembled WGS sequence"/>
</dbReference>
<evidence type="ECO:0000313" key="6">
    <source>
        <dbReference type="EMBL" id="KAF7128260.1"/>
    </source>
</evidence>
<dbReference type="EMBL" id="JACBAD010001936">
    <property type="protein sequence ID" value="KAF7128260.1"/>
    <property type="molecule type" value="Genomic_DNA"/>
</dbReference>
<dbReference type="PANTHER" id="PTHR35186:SF4">
    <property type="entry name" value="PRION-INHIBITION AND PROPAGATION HELO DOMAIN-CONTAINING PROTEIN"/>
    <property type="match status" value="1"/>
</dbReference>
<comment type="caution">
    <text evidence="6">The sequence shown here is derived from an EMBL/GenBank/DDBJ whole genome shotgun (WGS) entry which is preliminary data.</text>
</comment>
<name>A0A8H6UGV4_9EURO</name>
<proteinExistence type="inferred from homology"/>
<keyword evidence="4" id="KW-0732">Signal</keyword>
<protein>
    <recommendedName>
        <fullName evidence="5">CENP-V/GFA domain-containing protein</fullName>
    </recommendedName>
</protein>
<reference evidence="6" key="1">
    <citation type="submission" date="2020-06" db="EMBL/GenBank/DDBJ databases">
        <title>Draft genome sequences of strains closely related to Aspergillus parafelis and Aspergillus hiratsukae.</title>
        <authorList>
            <person name="Dos Santos R.A.C."/>
            <person name="Rivero-Menendez O."/>
            <person name="Steenwyk J.L."/>
            <person name="Mead M.E."/>
            <person name="Goldman G.H."/>
            <person name="Alastruey-Izquierdo A."/>
            <person name="Rokas A."/>
        </authorList>
    </citation>
    <scope>NUCLEOTIDE SEQUENCE</scope>
    <source>
        <strain evidence="6">CNM-CM5793</strain>
        <strain evidence="7">CNM-CM6106</strain>
    </source>
</reference>
<dbReference type="InterPro" id="IPR006913">
    <property type="entry name" value="CENP-V/GFA"/>
</dbReference>
<evidence type="ECO:0000313" key="7">
    <source>
        <dbReference type="EMBL" id="KAF7167301.1"/>
    </source>
</evidence>
<dbReference type="AlphaFoldDB" id="A0A8H6UGV4"/>
<accession>A0A8H6UGV4</accession>
<keyword evidence="8" id="KW-1185">Reference proteome</keyword>
<dbReference type="SUPFAM" id="SSF51316">
    <property type="entry name" value="Mss4-like"/>
    <property type="match status" value="1"/>
</dbReference>
<dbReference type="InterPro" id="IPR011057">
    <property type="entry name" value="Mss4-like_sf"/>
</dbReference>
<evidence type="ECO:0000259" key="5">
    <source>
        <dbReference type="Pfam" id="PF04828"/>
    </source>
</evidence>
<dbReference type="GO" id="GO:0016846">
    <property type="term" value="F:carbon-sulfur lyase activity"/>
    <property type="evidence" value="ECO:0007669"/>
    <property type="project" value="InterPro"/>
</dbReference>
<dbReference type="OrthoDB" id="3565018at2759"/>
<dbReference type="PANTHER" id="PTHR35186">
    <property type="entry name" value="ANK_REP_REGION DOMAIN-CONTAINING PROTEIN"/>
    <property type="match status" value="1"/>
</dbReference>
<dbReference type="GO" id="GO:0046872">
    <property type="term" value="F:metal ion binding"/>
    <property type="evidence" value="ECO:0007669"/>
    <property type="project" value="UniProtKB-KW"/>
</dbReference>
<comment type="similarity">
    <text evidence="1">Belongs to the Gfa family.</text>
</comment>
<feature type="signal peptide" evidence="4">
    <location>
        <begin position="1"/>
        <end position="27"/>
    </location>
</feature>
<keyword evidence="3" id="KW-0862">Zinc</keyword>
<evidence type="ECO:0000256" key="1">
    <source>
        <dbReference type="ARBA" id="ARBA00005495"/>
    </source>
</evidence>
<organism evidence="6 8">
    <name type="scientific">Aspergillus hiratsukae</name>
    <dbReference type="NCBI Taxonomy" id="1194566"/>
    <lineage>
        <taxon>Eukaryota</taxon>
        <taxon>Fungi</taxon>
        <taxon>Dikarya</taxon>
        <taxon>Ascomycota</taxon>
        <taxon>Pezizomycotina</taxon>
        <taxon>Eurotiomycetes</taxon>
        <taxon>Eurotiomycetidae</taxon>
        <taxon>Eurotiales</taxon>
        <taxon>Aspergillaceae</taxon>
        <taxon>Aspergillus</taxon>
        <taxon>Aspergillus subgen. Fumigati</taxon>
    </lineage>
</organism>
<evidence type="ECO:0000256" key="2">
    <source>
        <dbReference type="ARBA" id="ARBA00022723"/>
    </source>
</evidence>
<gene>
    <name evidence="6" type="ORF">CNMCM5793_002802</name>
    <name evidence="7" type="ORF">CNMCM6106_002904</name>
</gene>
<keyword evidence="2" id="KW-0479">Metal-binding</keyword>
<feature type="chain" id="PRO_5035102144" description="CENP-V/GFA domain-containing protein" evidence="4">
    <location>
        <begin position="28"/>
        <end position="634"/>
    </location>
</feature>
<evidence type="ECO:0000313" key="8">
    <source>
        <dbReference type="Proteomes" id="UP000630445"/>
    </source>
</evidence>
<feature type="domain" description="CENP-V/GFA" evidence="5">
    <location>
        <begin position="517"/>
        <end position="616"/>
    </location>
</feature>
<dbReference type="Proteomes" id="UP000662466">
    <property type="component" value="Unassembled WGS sequence"/>
</dbReference>